<sequence>MATRRTFSRTRSVSLIFSVCIREMANLLTLALVVAMTLSFGEQDWIKESSLLPSFSSTSVGFFLEYKTEKTTGSVHSLFSYCYCGTEWCSDLHMYHISHEYQDRKCRTRGFLSPIHIQSRN</sequence>
<proteinExistence type="predicted"/>
<evidence type="ECO:0000313" key="2">
    <source>
        <dbReference type="Proteomes" id="UP000297245"/>
    </source>
</evidence>
<protein>
    <submittedName>
        <fullName evidence="1">Uncharacterized protein</fullName>
    </submittedName>
</protein>
<reference evidence="1 2" key="1">
    <citation type="journal article" date="2019" name="Nat. Ecol. Evol.">
        <title>Megaphylogeny resolves global patterns of mushroom evolution.</title>
        <authorList>
            <person name="Varga T."/>
            <person name="Krizsan K."/>
            <person name="Foldi C."/>
            <person name="Dima B."/>
            <person name="Sanchez-Garcia M."/>
            <person name="Sanchez-Ramirez S."/>
            <person name="Szollosi G.J."/>
            <person name="Szarkandi J.G."/>
            <person name="Papp V."/>
            <person name="Albert L."/>
            <person name="Andreopoulos W."/>
            <person name="Angelini C."/>
            <person name="Antonin V."/>
            <person name="Barry K.W."/>
            <person name="Bougher N.L."/>
            <person name="Buchanan P."/>
            <person name="Buyck B."/>
            <person name="Bense V."/>
            <person name="Catcheside P."/>
            <person name="Chovatia M."/>
            <person name="Cooper J."/>
            <person name="Damon W."/>
            <person name="Desjardin D."/>
            <person name="Finy P."/>
            <person name="Geml J."/>
            <person name="Haridas S."/>
            <person name="Hughes K."/>
            <person name="Justo A."/>
            <person name="Karasinski D."/>
            <person name="Kautmanova I."/>
            <person name="Kiss B."/>
            <person name="Kocsube S."/>
            <person name="Kotiranta H."/>
            <person name="LaButti K.M."/>
            <person name="Lechner B.E."/>
            <person name="Liimatainen K."/>
            <person name="Lipzen A."/>
            <person name="Lukacs Z."/>
            <person name="Mihaltcheva S."/>
            <person name="Morgado L.N."/>
            <person name="Niskanen T."/>
            <person name="Noordeloos M.E."/>
            <person name="Ohm R.A."/>
            <person name="Ortiz-Santana B."/>
            <person name="Ovrebo C."/>
            <person name="Racz N."/>
            <person name="Riley R."/>
            <person name="Savchenko A."/>
            <person name="Shiryaev A."/>
            <person name="Soop K."/>
            <person name="Spirin V."/>
            <person name="Szebenyi C."/>
            <person name="Tomsovsky M."/>
            <person name="Tulloss R.E."/>
            <person name="Uehling J."/>
            <person name="Grigoriev I.V."/>
            <person name="Vagvolgyi C."/>
            <person name="Papp T."/>
            <person name="Martin F.M."/>
            <person name="Miettinen O."/>
            <person name="Hibbett D.S."/>
            <person name="Nagy L.G."/>
        </authorList>
    </citation>
    <scope>NUCLEOTIDE SEQUENCE [LARGE SCALE GENOMIC DNA]</scope>
    <source>
        <strain evidence="1 2">CBS 962.96</strain>
    </source>
</reference>
<dbReference type="Proteomes" id="UP000297245">
    <property type="component" value="Unassembled WGS sequence"/>
</dbReference>
<organism evidence="1 2">
    <name type="scientific">Dendrothele bispora (strain CBS 962.96)</name>
    <dbReference type="NCBI Taxonomy" id="1314807"/>
    <lineage>
        <taxon>Eukaryota</taxon>
        <taxon>Fungi</taxon>
        <taxon>Dikarya</taxon>
        <taxon>Basidiomycota</taxon>
        <taxon>Agaricomycotina</taxon>
        <taxon>Agaricomycetes</taxon>
        <taxon>Agaricomycetidae</taxon>
        <taxon>Agaricales</taxon>
        <taxon>Agaricales incertae sedis</taxon>
        <taxon>Dendrothele</taxon>
    </lineage>
</organism>
<accession>A0A4S8LDA1</accession>
<name>A0A4S8LDA1_DENBC</name>
<evidence type="ECO:0000313" key="1">
    <source>
        <dbReference type="EMBL" id="THU86897.1"/>
    </source>
</evidence>
<keyword evidence="2" id="KW-1185">Reference proteome</keyword>
<dbReference type="AlphaFoldDB" id="A0A4S8LDA1"/>
<dbReference type="EMBL" id="ML179474">
    <property type="protein sequence ID" value="THU86897.1"/>
    <property type="molecule type" value="Genomic_DNA"/>
</dbReference>
<gene>
    <name evidence="1" type="ORF">K435DRAFT_682730</name>
</gene>